<evidence type="ECO:0000256" key="1">
    <source>
        <dbReference type="SAM" id="MobiDB-lite"/>
    </source>
</evidence>
<dbReference type="AlphaFoldDB" id="A0A084U9G5"/>
<feature type="region of interest" description="Disordered" evidence="1">
    <location>
        <begin position="1"/>
        <end position="26"/>
    </location>
</feature>
<accession>A0A084U9G5</accession>
<evidence type="ECO:0000313" key="3">
    <source>
        <dbReference type="Proteomes" id="UP000053675"/>
    </source>
</evidence>
<name>A0A084U9G5_9HYPH</name>
<sequence length="200" mass="21914">MRDTHARNKSRRIDNKEATAARTATASLPFSPRTSFAGVTLSPFSESASERSESLIHDLESEDLNLFRSEMPCLHVEMHSSAGRIAFPYPESLVRIPESASTDPESRHLKLFRVVGTELCVGCISSRIIEHCRTFSSTRASGSPSSVPCSIRASATSVTPLTFCRTSESASAACRCSMSSTARFPSQAIPLLWSWSFRFS</sequence>
<proteinExistence type="predicted"/>
<protein>
    <submittedName>
        <fullName evidence="2">Uncharacterized protein</fullName>
    </submittedName>
</protein>
<comment type="caution">
    <text evidence="2">The sequence shown here is derived from an EMBL/GenBank/DDBJ whole genome shotgun (WGS) entry which is preliminary data.</text>
</comment>
<dbReference type="EMBL" id="JMQM01000001">
    <property type="protein sequence ID" value="KFB09601.1"/>
    <property type="molecule type" value="Genomic_DNA"/>
</dbReference>
<feature type="compositionally biased region" description="Basic and acidic residues" evidence="1">
    <location>
        <begin position="1"/>
        <end position="19"/>
    </location>
</feature>
<gene>
    <name evidence="2" type="ORF">EL18_00617</name>
</gene>
<evidence type="ECO:0000313" key="2">
    <source>
        <dbReference type="EMBL" id="KFB09601.1"/>
    </source>
</evidence>
<keyword evidence="3" id="KW-1185">Reference proteome</keyword>
<reference evidence="2 3" key="1">
    <citation type="submission" date="2014-05" db="EMBL/GenBank/DDBJ databases">
        <title>Draft Genome Sequence of Nitratireductor basaltis Strain UMTGB225, A Marine Bacterium Isolated from Green Barrel Tunicate.</title>
        <authorList>
            <person name="Gan H.Y."/>
        </authorList>
    </citation>
    <scope>NUCLEOTIDE SEQUENCE [LARGE SCALE GENOMIC DNA]</scope>
    <source>
        <strain evidence="2 3">UMTGB225</strain>
    </source>
</reference>
<dbReference type="Proteomes" id="UP000053675">
    <property type="component" value="Unassembled WGS sequence"/>
</dbReference>
<organism evidence="2 3">
    <name type="scientific">Nitratireductor basaltis</name>
    <dbReference type="NCBI Taxonomy" id="472175"/>
    <lineage>
        <taxon>Bacteria</taxon>
        <taxon>Pseudomonadati</taxon>
        <taxon>Pseudomonadota</taxon>
        <taxon>Alphaproteobacteria</taxon>
        <taxon>Hyphomicrobiales</taxon>
        <taxon>Phyllobacteriaceae</taxon>
        <taxon>Nitratireductor</taxon>
    </lineage>
</organism>